<protein>
    <recommendedName>
        <fullName evidence="3">Protein kinase domain-containing protein</fullName>
    </recommendedName>
</protein>
<dbReference type="OrthoDB" id="310217at2759"/>
<sequence length="279" mass="31785">MADMQPSTSSSRDRLMPPKHRFVHVDDVTPDSNDLKRAIHFVIPRSAVPSNIDRTSISQSHKSLLMSKVYIVKMGYEAKELQHERDVLSYLQAQPDHEKHVGGLLIDFDLANIHPWLQISVVHGPDLGQLLFDALTFLYRIKVVHADLLPQNVMLRKTHNSMPDVVLIDFGAAKLHCDEFIRDGEDLMITMYKLISDADHTKATEMANEEAFFREASDAALKQSDGTINRWEMDTLRKKWYVSAKEESEKLKVLPDWVTECISEGCVSTEDVENALEID</sequence>
<evidence type="ECO:0000313" key="1">
    <source>
        <dbReference type="EMBL" id="KAF2113172.1"/>
    </source>
</evidence>
<keyword evidence="2" id="KW-1185">Reference proteome</keyword>
<dbReference type="SUPFAM" id="SSF56112">
    <property type="entry name" value="Protein kinase-like (PK-like)"/>
    <property type="match status" value="1"/>
</dbReference>
<dbReference type="Proteomes" id="UP000799770">
    <property type="component" value="Unassembled WGS sequence"/>
</dbReference>
<accession>A0A6A5Z165</accession>
<organism evidence="1 2">
    <name type="scientific">Lophiotrema nucula</name>
    <dbReference type="NCBI Taxonomy" id="690887"/>
    <lineage>
        <taxon>Eukaryota</taxon>
        <taxon>Fungi</taxon>
        <taxon>Dikarya</taxon>
        <taxon>Ascomycota</taxon>
        <taxon>Pezizomycotina</taxon>
        <taxon>Dothideomycetes</taxon>
        <taxon>Pleosporomycetidae</taxon>
        <taxon>Pleosporales</taxon>
        <taxon>Lophiotremataceae</taxon>
        <taxon>Lophiotrema</taxon>
    </lineage>
</organism>
<dbReference type="Gene3D" id="1.10.510.10">
    <property type="entry name" value="Transferase(Phosphotransferase) domain 1"/>
    <property type="match status" value="1"/>
</dbReference>
<proteinExistence type="predicted"/>
<dbReference type="AlphaFoldDB" id="A0A6A5Z165"/>
<reference evidence="1" key="1">
    <citation type="journal article" date="2020" name="Stud. Mycol.">
        <title>101 Dothideomycetes genomes: a test case for predicting lifestyles and emergence of pathogens.</title>
        <authorList>
            <person name="Haridas S."/>
            <person name="Albert R."/>
            <person name="Binder M."/>
            <person name="Bloem J."/>
            <person name="Labutti K."/>
            <person name="Salamov A."/>
            <person name="Andreopoulos B."/>
            <person name="Baker S."/>
            <person name="Barry K."/>
            <person name="Bills G."/>
            <person name="Bluhm B."/>
            <person name="Cannon C."/>
            <person name="Castanera R."/>
            <person name="Culley D."/>
            <person name="Daum C."/>
            <person name="Ezra D."/>
            <person name="Gonzalez J."/>
            <person name="Henrissat B."/>
            <person name="Kuo A."/>
            <person name="Liang C."/>
            <person name="Lipzen A."/>
            <person name="Lutzoni F."/>
            <person name="Magnuson J."/>
            <person name="Mondo S."/>
            <person name="Nolan M."/>
            <person name="Ohm R."/>
            <person name="Pangilinan J."/>
            <person name="Park H.-J."/>
            <person name="Ramirez L."/>
            <person name="Alfaro M."/>
            <person name="Sun H."/>
            <person name="Tritt A."/>
            <person name="Yoshinaga Y."/>
            <person name="Zwiers L.-H."/>
            <person name="Turgeon B."/>
            <person name="Goodwin S."/>
            <person name="Spatafora J."/>
            <person name="Crous P."/>
            <person name="Grigoriev I."/>
        </authorList>
    </citation>
    <scope>NUCLEOTIDE SEQUENCE</scope>
    <source>
        <strain evidence="1">CBS 627.86</strain>
    </source>
</reference>
<dbReference type="EMBL" id="ML977328">
    <property type="protein sequence ID" value="KAF2113172.1"/>
    <property type="molecule type" value="Genomic_DNA"/>
</dbReference>
<gene>
    <name evidence="1" type="ORF">BDV96DRAFT_648145</name>
</gene>
<evidence type="ECO:0000313" key="2">
    <source>
        <dbReference type="Proteomes" id="UP000799770"/>
    </source>
</evidence>
<dbReference type="InterPro" id="IPR011009">
    <property type="entry name" value="Kinase-like_dom_sf"/>
</dbReference>
<name>A0A6A5Z165_9PLEO</name>
<evidence type="ECO:0008006" key="3">
    <source>
        <dbReference type="Google" id="ProtNLM"/>
    </source>
</evidence>